<dbReference type="PANTHER" id="PTHR46847:SF1">
    <property type="entry name" value="D-ALLOSE-BINDING PERIPLASMIC PROTEIN-RELATED"/>
    <property type="match status" value="1"/>
</dbReference>
<dbReference type="SUPFAM" id="SSF53822">
    <property type="entry name" value="Periplasmic binding protein-like I"/>
    <property type="match status" value="1"/>
</dbReference>
<dbReference type="InterPro" id="IPR028082">
    <property type="entry name" value="Peripla_BP_I"/>
</dbReference>
<dbReference type="EMBL" id="MDER01000043">
    <property type="protein sequence ID" value="ODP28126.1"/>
    <property type="molecule type" value="Genomic_DNA"/>
</dbReference>
<evidence type="ECO:0000313" key="8">
    <source>
        <dbReference type="Proteomes" id="UP000094578"/>
    </source>
</evidence>
<evidence type="ECO:0000256" key="5">
    <source>
        <dbReference type="SAM" id="SignalP"/>
    </source>
</evidence>
<protein>
    <submittedName>
        <fullName evidence="7">Putative rhizopine-binding protein</fullName>
    </submittedName>
</protein>
<evidence type="ECO:0000313" key="7">
    <source>
        <dbReference type="EMBL" id="ODP28126.1"/>
    </source>
</evidence>
<dbReference type="PROSITE" id="PS51257">
    <property type="entry name" value="PROKAR_LIPOPROTEIN"/>
    <property type="match status" value="1"/>
</dbReference>
<keyword evidence="8" id="KW-1185">Reference proteome</keyword>
<gene>
    <name evidence="7" type="ORF">PTI45_02544</name>
</gene>
<name>A0A1E3L308_9BACL</name>
<dbReference type="AlphaFoldDB" id="A0A1E3L308"/>
<dbReference type="Gene3D" id="3.40.50.2300">
    <property type="match status" value="2"/>
</dbReference>
<evidence type="ECO:0000256" key="2">
    <source>
        <dbReference type="ARBA" id="ARBA00007639"/>
    </source>
</evidence>
<evidence type="ECO:0000259" key="6">
    <source>
        <dbReference type="Pfam" id="PF13407"/>
    </source>
</evidence>
<sequence>MRVFFRFPPALLLIALIVLISGCTSSPSVAPVTTDSTASSTTTAATTPTTTTNTAGKITIGVSIPDMNDRFISYVEAGMEDYAKTQPDITVTYADAKNDPSIQLQQIKEFIAQDVKAIAFLPMDATISKTIVDLANQANIPIIAVNRTFKELTTTTSYIGSDSLTAGTLQMNEVAKLLGGKGNIAIMDGDMGSDAQINRTQGNKDVIAKYPNMKIVFEETANYDRAKGMALMAKWLASGQKIDAVVANNDEMIIGAILAAQVEGQDQNIIFAGVDGTMDALNFMKANKLKVSVYQNAAAQGSQGLKTTIEAANGKQVEKEIIIPYELITEANTEKYIAKWK</sequence>
<dbReference type="Proteomes" id="UP000094578">
    <property type="component" value="Unassembled WGS sequence"/>
</dbReference>
<evidence type="ECO:0000256" key="3">
    <source>
        <dbReference type="ARBA" id="ARBA00022729"/>
    </source>
</evidence>
<dbReference type="CDD" id="cd06301">
    <property type="entry name" value="PBP1_rhizopine_binding-like"/>
    <property type="match status" value="1"/>
</dbReference>
<comment type="similarity">
    <text evidence="2">Belongs to the bacterial solute-binding protein 2 family.</text>
</comment>
<dbReference type="InterPro" id="IPR025997">
    <property type="entry name" value="SBP_2_dom"/>
</dbReference>
<accession>A0A1E3L308</accession>
<keyword evidence="3 5" id="KW-0732">Signal</keyword>
<feature type="region of interest" description="Disordered" evidence="4">
    <location>
        <begin position="31"/>
        <end position="50"/>
    </location>
</feature>
<feature type="chain" id="PRO_5009131352" evidence="5">
    <location>
        <begin position="31"/>
        <end position="341"/>
    </location>
</feature>
<evidence type="ECO:0000256" key="1">
    <source>
        <dbReference type="ARBA" id="ARBA00004196"/>
    </source>
</evidence>
<organism evidence="7 8">
    <name type="scientific">Paenibacillus nuruki</name>
    <dbReference type="NCBI Taxonomy" id="1886670"/>
    <lineage>
        <taxon>Bacteria</taxon>
        <taxon>Bacillati</taxon>
        <taxon>Bacillota</taxon>
        <taxon>Bacilli</taxon>
        <taxon>Bacillales</taxon>
        <taxon>Paenibacillaceae</taxon>
        <taxon>Paenibacillus</taxon>
    </lineage>
</organism>
<dbReference type="STRING" id="1886670.PTI45_02544"/>
<dbReference type="Pfam" id="PF13407">
    <property type="entry name" value="Peripla_BP_4"/>
    <property type="match status" value="1"/>
</dbReference>
<comment type="subcellular location">
    <subcellularLocation>
        <location evidence="1">Cell envelope</location>
    </subcellularLocation>
</comment>
<comment type="caution">
    <text evidence="7">The sequence shown here is derived from an EMBL/GenBank/DDBJ whole genome shotgun (WGS) entry which is preliminary data.</text>
</comment>
<reference evidence="7 8" key="1">
    <citation type="submission" date="2016-08" db="EMBL/GenBank/DDBJ databases">
        <title>Genome sequencing of Paenibacillus sp. TI45-13ar, isolated from Korean traditional nuruk.</title>
        <authorList>
            <person name="Kim S.-J."/>
        </authorList>
    </citation>
    <scope>NUCLEOTIDE SEQUENCE [LARGE SCALE GENOMIC DNA]</scope>
    <source>
        <strain evidence="7 8">TI45-13ar</strain>
    </source>
</reference>
<dbReference type="RefSeq" id="WP_069327952.1">
    <property type="nucleotide sequence ID" value="NZ_MDER01000043.1"/>
</dbReference>
<feature type="signal peptide" evidence="5">
    <location>
        <begin position="1"/>
        <end position="30"/>
    </location>
</feature>
<dbReference type="GO" id="GO:0030313">
    <property type="term" value="C:cell envelope"/>
    <property type="evidence" value="ECO:0007669"/>
    <property type="project" value="UniProtKB-SubCell"/>
</dbReference>
<evidence type="ECO:0000256" key="4">
    <source>
        <dbReference type="SAM" id="MobiDB-lite"/>
    </source>
</evidence>
<dbReference type="GO" id="GO:0030246">
    <property type="term" value="F:carbohydrate binding"/>
    <property type="evidence" value="ECO:0007669"/>
    <property type="project" value="UniProtKB-ARBA"/>
</dbReference>
<dbReference type="PANTHER" id="PTHR46847">
    <property type="entry name" value="D-ALLOSE-BINDING PERIPLASMIC PROTEIN-RELATED"/>
    <property type="match status" value="1"/>
</dbReference>
<proteinExistence type="inferred from homology"/>
<feature type="domain" description="Periplasmic binding protein" evidence="6">
    <location>
        <begin position="60"/>
        <end position="316"/>
    </location>
</feature>